<keyword evidence="3" id="KW-1185">Reference proteome</keyword>
<comment type="caution">
    <text evidence="2">The sequence shown here is derived from an EMBL/GenBank/DDBJ whole genome shotgun (WGS) entry which is preliminary data.</text>
</comment>
<feature type="domain" description="GAF" evidence="1">
    <location>
        <begin position="13"/>
        <end position="118"/>
    </location>
</feature>
<dbReference type="InterPro" id="IPR003018">
    <property type="entry name" value="GAF"/>
</dbReference>
<evidence type="ECO:0000313" key="3">
    <source>
        <dbReference type="Proteomes" id="UP000679992"/>
    </source>
</evidence>
<dbReference type="InterPro" id="IPR029016">
    <property type="entry name" value="GAF-like_dom_sf"/>
</dbReference>
<dbReference type="RefSeq" id="WP_211020309.1">
    <property type="nucleotide sequence ID" value="NZ_BOSL01000028.1"/>
</dbReference>
<dbReference type="EMBL" id="BOSL01000028">
    <property type="protein sequence ID" value="GIP56011.1"/>
    <property type="molecule type" value="Genomic_DNA"/>
</dbReference>
<accession>A0ABQ4MJ58</accession>
<dbReference type="SUPFAM" id="SSF55781">
    <property type="entry name" value="GAF domain-like"/>
    <property type="match status" value="1"/>
</dbReference>
<dbReference type="Pfam" id="PF01590">
    <property type="entry name" value="GAF"/>
    <property type="match status" value="1"/>
</dbReference>
<dbReference type="Proteomes" id="UP000679992">
    <property type="component" value="Unassembled WGS sequence"/>
</dbReference>
<dbReference type="Gene3D" id="3.30.450.40">
    <property type="match status" value="1"/>
</dbReference>
<evidence type="ECO:0000259" key="1">
    <source>
        <dbReference type="Pfam" id="PF01590"/>
    </source>
</evidence>
<gene>
    <name evidence="2" type="ORF">J42TS3_50460</name>
</gene>
<sequence length="154" mass="17473">MSQSSNQYQMKIDQLREQLGYDFVSLAFAQSASDGFVITWQFASGNLNNRYKRIVLQSGKGIAGLVFKTGKPMLVSNVKEELSPQDLFNDYPIIISERLNSLAAIPLYQLDRVEGVLLAGFREGKTVTKNNFRQLYDSLKGQFGDFRIKESTFR</sequence>
<name>A0ABQ4MJ58_9BACL</name>
<organism evidence="2 3">
    <name type="scientific">Paenibacillus vini</name>
    <dbReference type="NCBI Taxonomy" id="1476024"/>
    <lineage>
        <taxon>Bacteria</taxon>
        <taxon>Bacillati</taxon>
        <taxon>Bacillota</taxon>
        <taxon>Bacilli</taxon>
        <taxon>Bacillales</taxon>
        <taxon>Paenibacillaceae</taxon>
        <taxon>Paenibacillus</taxon>
    </lineage>
</organism>
<proteinExistence type="predicted"/>
<evidence type="ECO:0000313" key="2">
    <source>
        <dbReference type="EMBL" id="GIP56011.1"/>
    </source>
</evidence>
<protein>
    <submittedName>
        <fullName evidence="2">GAF domain-containing protein</fullName>
    </submittedName>
</protein>
<reference evidence="2 3" key="1">
    <citation type="submission" date="2021-03" db="EMBL/GenBank/DDBJ databases">
        <title>Antimicrobial resistance genes in bacteria isolated from Japanese honey, and their potential for conferring macrolide and lincosamide resistance in the American foulbrood pathogen Paenibacillus larvae.</title>
        <authorList>
            <person name="Okamoto M."/>
            <person name="Kumagai M."/>
            <person name="Kanamori H."/>
            <person name="Takamatsu D."/>
        </authorList>
    </citation>
    <scope>NUCLEOTIDE SEQUENCE [LARGE SCALE GENOMIC DNA]</scope>
    <source>
        <strain evidence="2 3">J42TS3</strain>
    </source>
</reference>